<dbReference type="NCBIfam" id="NF007570">
    <property type="entry name" value="PRK10201.1"/>
    <property type="match status" value="1"/>
</dbReference>
<dbReference type="SMART" id="SM00987">
    <property type="entry name" value="UreE_C"/>
    <property type="match status" value="1"/>
</dbReference>
<dbReference type="RefSeq" id="WP_245971878.1">
    <property type="nucleotide sequence ID" value="NZ_RBIL01000001.1"/>
</dbReference>
<dbReference type="SUPFAM" id="SSF52141">
    <property type="entry name" value="Uracil-DNA glycosylase-like"/>
    <property type="match status" value="1"/>
</dbReference>
<dbReference type="Gene3D" id="3.40.470.10">
    <property type="entry name" value="Uracil-DNA glycosylase-like domain"/>
    <property type="match status" value="1"/>
</dbReference>
<dbReference type="EMBL" id="RBIL01000001">
    <property type="protein sequence ID" value="RKQ93662.1"/>
    <property type="molecule type" value="Genomic_DNA"/>
</dbReference>
<evidence type="ECO:0000256" key="3">
    <source>
        <dbReference type="ARBA" id="ARBA00023204"/>
    </source>
</evidence>
<comment type="caution">
    <text evidence="5">The sequence shown here is derived from an EMBL/GenBank/DDBJ whole genome shotgun (WGS) entry which is preliminary data.</text>
</comment>
<evidence type="ECO:0000313" key="6">
    <source>
        <dbReference type="Proteomes" id="UP000278962"/>
    </source>
</evidence>
<protein>
    <submittedName>
        <fullName evidence="5">G/U mismatch-specific uracil-DNA glycosylase</fullName>
    </submittedName>
</protein>
<accession>A0A660LEZ7</accession>
<dbReference type="GO" id="GO:0006285">
    <property type="term" value="P:base-excision repair, AP site formation"/>
    <property type="evidence" value="ECO:0007669"/>
    <property type="project" value="InterPro"/>
</dbReference>
<proteinExistence type="predicted"/>
<evidence type="ECO:0000313" key="5">
    <source>
        <dbReference type="EMBL" id="RKQ93662.1"/>
    </source>
</evidence>
<dbReference type="CDD" id="cd10028">
    <property type="entry name" value="UDG-F2_TDG_MUG"/>
    <property type="match status" value="1"/>
</dbReference>
<dbReference type="InterPro" id="IPR005122">
    <property type="entry name" value="Uracil-DNA_glycosylase-like"/>
</dbReference>
<dbReference type="InterPro" id="IPR036895">
    <property type="entry name" value="Uracil-DNA_glycosylase-like_sf"/>
</dbReference>
<keyword evidence="3" id="KW-0234">DNA repair</keyword>
<organism evidence="5 6">
    <name type="scientific">Solirubrobacter pauli</name>
    <dbReference type="NCBI Taxonomy" id="166793"/>
    <lineage>
        <taxon>Bacteria</taxon>
        <taxon>Bacillati</taxon>
        <taxon>Actinomycetota</taxon>
        <taxon>Thermoleophilia</taxon>
        <taxon>Solirubrobacterales</taxon>
        <taxon>Solirubrobacteraceae</taxon>
        <taxon>Solirubrobacter</taxon>
    </lineage>
</organism>
<dbReference type="InterPro" id="IPR015637">
    <property type="entry name" value="MUG/TDG"/>
</dbReference>
<evidence type="ECO:0000259" key="4">
    <source>
        <dbReference type="SMART" id="SM00986"/>
    </source>
</evidence>
<sequence>MSPVLPPIVAPGLKVLFVGINPGLKSAEVGHNFARPGNRFWGALHAAGFTPRVLKPEEDVTLPEHGLGITNIAPRPTRAAAELSDDELRAGAAELERLVERLQPRLVAIVGVTAYRTAFGRRKAVLGLQEDTIGGRPVWILPNTSGLNAHHTPADFGHRFAEARAYAEGLCAE</sequence>
<dbReference type="Pfam" id="PF03167">
    <property type="entry name" value="UDG"/>
    <property type="match status" value="1"/>
</dbReference>
<dbReference type="GO" id="GO:0004844">
    <property type="term" value="F:uracil DNA N-glycosylase activity"/>
    <property type="evidence" value="ECO:0007669"/>
    <property type="project" value="TreeGrafter"/>
</dbReference>
<dbReference type="SMART" id="SM00986">
    <property type="entry name" value="UDG"/>
    <property type="match status" value="1"/>
</dbReference>
<name>A0A660LEZ7_9ACTN</name>
<keyword evidence="2" id="KW-0378">Hydrolase</keyword>
<feature type="domain" description="Uracil-DNA glycosylase-like" evidence="4">
    <location>
        <begin position="6"/>
        <end position="169"/>
    </location>
</feature>
<dbReference type="GO" id="GO:0008263">
    <property type="term" value="F:pyrimidine-specific mismatch base pair DNA N-glycosylase activity"/>
    <property type="evidence" value="ECO:0007669"/>
    <property type="project" value="TreeGrafter"/>
</dbReference>
<evidence type="ECO:0000256" key="1">
    <source>
        <dbReference type="ARBA" id="ARBA00022763"/>
    </source>
</evidence>
<dbReference type="PANTHER" id="PTHR12159">
    <property type="entry name" value="G/T AND G/U MISMATCH-SPECIFIC DNA GLYCOSYLASE"/>
    <property type="match status" value="1"/>
</dbReference>
<dbReference type="AlphaFoldDB" id="A0A660LEZ7"/>
<reference evidence="5 6" key="1">
    <citation type="submission" date="2018-10" db="EMBL/GenBank/DDBJ databases">
        <title>Genomic Encyclopedia of Archaeal and Bacterial Type Strains, Phase II (KMG-II): from individual species to whole genera.</title>
        <authorList>
            <person name="Goeker M."/>
        </authorList>
    </citation>
    <scope>NUCLEOTIDE SEQUENCE [LARGE SCALE GENOMIC DNA]</scope>
    <source>
        <strain evidence="5 6">DSM 14954</strain>
    </source>
</reference>
<dbReference type="PANTHER" id="PTHR12159:SF9">
    <property type="entry name" value="G_T MISMATCH-SPECIFIC THYMINE DNA GLYCOSYLASE"/>
    <property type="match status" value="1"/>
</dbReference>
<keyword evidence="6" id="KW-1185">Reference proteome</keyword>
<evidence type="ECO:0000256" key="2">
    <source>
        <dbReference type="ARBA" id="ARBA00022801"/>
    </source>
</evidence>
<dbReference type="Proteomes" id="UP000278962">
    <property type="component" value="Unassembled WGS sequence"/>
</dbReference>
<keyword evidence="1" id="KW-0227">DNA damage</keyword>
<gene>
    <name evidence="5" type="ORF">C8N24_3533</name>
</gene>